<protein>
    <submittedName>
        <fullName evidence="1">RHS repeat-associated protein</fullName>
    </submittedName>
</protein>
<organism evidence="1 2">
    <name type="scientific">Moheibacter stercoris</name>
    <dbReference type="NCBI Taxonomy" id="1628251"/>
    <lineage>
        <taxon>Bacteria</taxon>
        <taxon>Pseudomonadati</taxon>
        <taxon>Bacteroidota</taxon>
        <taxon>Flavobacteriia</taxon>
        <taxon>Flavobacteriales</taxon>
        <taxon>Weeksellaceae</taxon>
        <taxon>Moheibacter</taxon>
    </lineage>
</organism>
<comment type="caution">
    <text evidence="1">The sequence shown here is derived from an EMBL/GenBank/DDBJ whole genome shotgun (WGS) entry which is preliminary data.</text>
</comment>
<dbReference type="Proteomes" id="UP001549146">
    <property type="component" value="Unassembled WGS sequence"/>
</dbReference>
<reference evidence="1 2" key="1">
    <citation type="submission" date="2024-06" db="EMBL/GenBank/DDBJ databases">
        <title>Genomic Encyclopedia of Type Strains, Phase IV (KMG-IV): sequencing the most valuable type-strain genomes for metagenomic binning, comparative biology and taxonomic classification.</title>
        <authorList>
            <person name="Goeker M."/>
        </authorList>
    </citation>
    <scope>NUCLEOTIDE SEQUENCE [LARGE SCALE GENOMIC DNA]</scope>
    <source>
        <strain evidence="1 2">DSM 29388</strain>
    </source>
</reference>
<evidence type="ECO:0000313" key="1">
    <source>
        <dbReference type="EMBL" id="MET3730561.1"/>
    </source>
</evidence>
<proteinExistence type="predicted"/>
<dbReference type="EMBL" id="JBEPMO010000001">
    <property type="protein sequence ID" value="MET3730561.1"/>
    <property type="molecule type" value="Genomic_DNA"/>
</dbReference>
<keyword evidence="2" id="KW-1185">Reference proteome</keyword>
<dbReference type="RefSeq" id="WP_354505627.1">
    <property type="nucleotide sequence ID" value="NZ_JBEPMO010000001.1"/>
</dbReference>
<dbReference type="NCBIfam" id="TIGR03696">
    <property type="entry name" value="Rhs_assc_core"/>
    <property type="match status" value="1"/>
</dbReference>
<dbReference type="Gene3D" id="2.180.10.10">
    <property type="entry name" value="RHS repeat-associated core"/>
    <property type="match status" value="1"/>
</dbReference>
<sequence length="442" mass="48955">MFIPITIGTAGQKLKKTVVDGTTTKIVDYLDGFQTEARGSRIPEKMAKPHKMNNEQYAGEVLQFFPHPEGYVKATPANKSLNSPPTSYSYNYVYNYTDHLDERNQSIALVEVCERSSVRLSYAKDPATSLLHILEENHYYPFGLKHEFYVSGGKHDYRRIPDTNDPKLIGVTQTDYQYKYQGQERQDELGLNWDSFKWRNYDYAIGRFMSIDPLAEQYAYNSTYAFQENKMGMGRELEGLELEMFDYLKDKASQAANYVSTKTTEAKEWVKENVVVEVEVKGTIGVQLGAKAGVVEAEAGIITTEVGKAGWSSQEKNNGGFYAEKGDGKGHNFIGVNGKVLNNKLAVGAKADYVTNEAMPPEHSDPIKYYSSGENGETQWGVNLGPAGALGPGVKGDYDFLSTGEATIKGDTNCNCINIGGGLKAIGGFELNINIGLKKDEK</sequence>
<accession>A0ABV2LQ66</accession>
<name>A0ABV2LQ66_9FLAO</name>
<gene>
    <name evidence="1" type="ORF">ABID46_000113</name>
</gene>
<dbReference type="InterPro" id="IPR022385">
    <property type="entry name" value="Rhs_assc_core"/>
</dbReference>
<evidence type="ECO:0000313" key="2">
    <source>
        <dbReference type="Proteomes" id="UP001549146"/>
    </source>
</evidence>